<evidence type="ECO:0000256" key="1">
    <source>
        <dbReference type="ARBA" id="ARBA00006538"/>
    </source>
</evidence>
<dbReference type="InterPro" id="IPR029069">
    <property type="entry name" value="HotDog_dom_sf"/>
</dbReference>
<dbReference type="PANTHER" id="PTHR11066">
    <property type="entry name" value="ACYL-COA THIOESTERASE"/>
    <property type="match status" value="1"/>
</dbReference>
<evidence type="ECO:0000259" key="11">
    <source>
        <dbReference type="Pfam" id="PF13622"/>
    </source>
</evidence>
<comment type="caution">
    <text evidence="12">The sequence shown here is derived from an EMBL/GenBank/DDBJ whole genome shotgun (WGS) entry which is preliminary data.</text>
</comment>
<sequence>MNKALTNTLKLFELEKIDRDIYAWSGSSVGFGRIFGGQVMAQTLMAAYSTVDKKRFAHSFHSYFLRPGDMNKKIIFDVDRIRDGRSFTTRRVRAIQNGEAIFNCSISFKVKEKGLTHQLSMPKVPGPEGLESEWEMRNKLKSKIEKKYLPIWLREREIDMRQVDPVDLLNPKKSPPYKKTWIKPNGNLPKDQKIHQALMLYVSDMGLLGTAVNPHGLNFMSKNFQGASLDHAIWFHNNINFNNWHLYHIDSPISGGARGFSRGSIYTKSGRLVASTSQEGLMRVWD</sequence>
<feature type="domain" description="Acyl-CoA thioesterase 2 C-terminal" evidence="10">
    <location>
        <begin position="170"/>
        <end position="281"/>
    </location>
</feature>
<accession>A0A368BX63</accession>
<feature type="repeat" description="WD" evidence="9">
    <location>
        <begin position="266"/>
        <end position="286"/>
    </location>
</feature>
<keyword evidence="3" id="KW-0378">Hydrolase</keyword>
<dbReference type="Gene3D" id="2.40.160.210">
    <property type="entry name" value="Acyl-CoA thioesterase, double hotdog domain"/>
    <property type="match status" value="1"/>
</dbReference>
<keyword evidence="4" id="KW-0443">Lipid metabolism</keyword>
<dbReference type="GO" id="GO:0009062">
    <property type="term" value="P:fatty acid catabolic process"/>
    <property type="evidence" value="ECO:0007669"/>
    <property type="project" value="TreeGrafter"/>
</dbReference>
<evidence type="ECO:0000259" key="10">
    <source>
        <dbReference type="Pfam" id="PF02551"/>
    </source>
</evidence>
<dbReference type="Pfam" id="PF13622">
    <property type="entry name" value="4HBT_3"/>
    <property type="match status" value="1"/>
</dbReference>
<evidence type="ECO:0000256" key="8">
    <source>
        <dbReference type="ARBA" id="ARBA00079653"/>
    </source>
</evidence>
<comment type="subunit">
    <text evidence="2">Homotetramer.</text>
</comment>
<dbReference type="InterPro" id="IPR049449">
    <property type="entry name" value="TesB_ACOT8-like_N"/>
</dbReference>
<evidence type="ECO:0000256" key="6">
    <source>
        <dbReference type="ARBA" id="ARBA00050943"/>
    </source>
</evidence>
<organism evidence="12 13">
    <name type="scientific">SAR86 cluster bacterium</name>
    <dbReference type="NCBI Taxonomy" id="2030880"/>
    <lineage>
        <taxon>Bacteria</taxon>
        <taxon>Pseudomonadati</taxon>
        <taxon>Pseudomonadota</taxon>
        <taxon>Gammaproteobacteria</taxon>
        <taxon>SAR86 cluster</taxon>
    </lineage>
</organism>
<dbReference type="InterPro" id="IPR042171">
    <property type="entry name" value="Acyl-CoA_hotdog"/>
</dbReference>
<proteinExistence type="inferred from homology"/>
<dbReference type="InterPro" id="IPR001680">
    <property type="entry name" value="WD40_rpt"/>
</dbReference>
<dbReference type="EC" id="3.1.2.20" evidence="5"/>
<dbReference type="CDD" id="cd03445">
    <property type="entry name" value="Thioesterase_II_repeat2"/>
    <property type="match status" value="1"/>
</dbReference>
<evidence type="ECO:0000256" key="7">
    <source>
        <dbReference type="ARBA" id="ARBA00071120"/>
    </source>
</evidence>
<dbReference type="AlphaFoldDB" id="A0A368BX63"/>
<dbReference type="GO" id="GO:0006637">
    <property type="term" value="P:acyl-CoA metabolic process"/>
    <property type="evidence" value="ECO:0007669"/>
    <property type="project" value="InterPro"/>
</dbReference>
<gene>
    <name evidence="12" type="primary">tesB</name>
    <name evidence="12" type="ORF">DBW96_01860</name>
</gene>
<dbReference type="GO" id="GO:0047617">
    <property type="term" value="F:fatty acyl-CoA hydrolase activity"/>
    <property type="evidence" value="ECO:0007669"/>
    <property type="project" value="UniProtKB-EC"/>
</dbReference>
<evidence type="ECO:0000256" key="3">
    <source>
        <dbReference type="ARBA" id="ARBA00022801"/>
    </source>
</evidence>
<feature type="domain" description="Acyl-CoA thioesterase-like N-terminal HotDog" evidence="11">
    <location>
        <begin position="32"/>
        <end position="108"/>
    </location>
</feature>
<dbReference type="Proteomes" id="UP000253307">
    <property type="component" value="Unassembled WGS sequence"/>
</dbReference>
<dbReference type="Pfam" id="PF02551">
    <property type="entry name" value="Acyl_CoA_thio"/>
    <property type="match status" value="1"/>
</dbReference>
<dbReference type="GO" id="GO:0005829">
    <property type="term" value="C:cytosol"/>
    <property type="evidence" value="ECO:0007669"/>
    <property type="project" value="TreeGrafter"/>
</dbReference>
<evidence type="ECO:0000313" key="12">
    <source>
        <dbReference type="EMBL" id="RCL41863.1"/>
    </source>
</evidence>
<reference evidence="12 13" key="1">
    <citation type="journal article" date="2018" name="Microbiome">
        <title>Fine metagenomic profile of the Mediterranean stratified and mixed water columns revealed by assembly and recruitment.</title>
        <authorList>
            <person name="Haro-Moreno J.M."/>
            <person name="Lopez-Perez M."/>
            <person name="De La Torre J.R."/>
            <person name="Picazo A."/>
            <person name="Camacho A."/>
            <person name="Rodriguez-Valera F."/>
        </authorList>
    </citation>
    <scope>NUCLEOTIDE SEQUENCE [LARGE SCALE GENOMIC DNA]</scope>
    <source>
        <strain evidence="12">MED-G82</strain>
    </source>
</reference>
<comment type="catalytic activity">
    <reaction evidence="6">
        <text>a fatty acyl-CoA + H2O = a fatty acid + CoA + H(+)</text>
        <dbReference type="Rhea" id="RHEA:16781"/>
        <dbReference type="ChEBI" id="CHEBI:15377"/>
        <dbReference type="ChEBI" id="CHEBI:15378"/>
        <dbReference type="ChEBI" id="CHEBI:28868"/>
        <dbReference type="ChEBI" id="CHEBI:57287"/>
        <dbReference type="ChEBI" id="CHEBI:77636"/>
        <dbReference type="EC" id="3.1.2.20"/>
    </reaction>
    <physiologicalReaction direction="left-to-right" evidence="6">
        <dbReference type="Rhea" id="RHEA:16782"/>
    </physiologicalReaction>
</comment>
<protein>
    <recommendedName>
        <fullName evidence="7">Acyl-CoA thioesterase 2</fullName>
        <ecNumber evidence="5">3.1.2.20</ecNumber>
    </recommendedName>
    <alternativeName>
        <fullName evidence="8">Thioesterase II</fullName>
    </alternativeName>
</protein>
<keyword evidence="9" id="KW-0853">WD repeat</keyword>
<dbReference type="NCBIfam" id="TIGR00189">
    <property type="entry name" value="tesB"/>
    <property type="match status" value="1"/>
</dbReference>
<evidence type="ECO:0000313" key="13">
    <source>
        <dbReference type="Proteomes" id="UP000253307"/>
    </source>
</evidence>
<evidence type="ECO:0000256" key="9">
    <source>
        <dbReference type="PROSITE-ProRule" id="PRU00221"/>
    </source>
</evidence>
<evidence type="ECO:0000256" key="4">
    <source>
        <dbReference type="ARBA" id="ARBA00023098"/>
    </source>
</evidence>
<dbReference type="EMBL" id="QOPE01000010">
    <property type="protein sequence ID" value="RCL41863.1"/>
    <property type="molecule type" value="Genomic_DNA"/>
</dbReference>
<dbReference type="CDD" id="cd03444">
    <property type="entry name" value="Thioesterase_II_repeat1"/>
    <property type="match status" value="1"/>
</dbReference>
<evidence type="ECO:0000256" key="5">
    <source>
        <dbReference type="ARBA" id="ARBA00038894"/>
    </source>
</evidence>
<dbReference type="FunFam" id="2.40.160.210:FF:000001">
    <property type="entry name" value="Acyl-CoA thioesterase II"/>
    <property type="match status" value="1"/>
</dbReference>
<dbReference type="InterPro" id="IPR025652">
    <property type="entry name" value="TesB_C"/>
</dbReference>
<name>A0A368BX63_9GAMM</name>
<dbReference type="PANTHER" id="PTHR11066:SF34">
    <property type="entry name" value="ACYL-COENZYME A THIOESTERASE 8"/>
    <property type="match status" value="1"/>
</dbReference>
<comment type="similarity">
    <text evidence="1">Belongs to the C/M/P thioester hydrolase family.</text>
</comment>
<evidence type="ECO:0000256" key="2">
    <source>
        <dbReference type="ARBA" id="ARBA00011881"/>
    </source>
</evidence>
<dbReference type="PROSITE" id="PS50082">
    <property type="entry name" value="WD_REPEATS_2"/>
    <property type="match status" value="1"/>
</dbReference>
<dbReference type="SUPFAM" id="SSF54637">
    <property type="entry name" value="Thioesterase/thiol ester dehydrase-isomerase"/>
    <property type="match status" value="2"/>
</dbReference>
<dbReference type="InterPro" id="IPR003703">
    <property type="entry name" value="Acyl_CoA_thio"/>
</dbReference>